<accession>A0A8R1Y9S0</accession>
<dbReference type="AlphaFoldDB" id="A0A2A6BK98"/>
<proteinExistence type="predicted"/>
<evidence type="ECO:0000256" key="2">
    <source>
        <dbReference type="ARBA" id="ARBA00022840"/>
    </source>
</evidence>
<evidence type="ECO:0000313" key="4">
    <source>
        <dbReference type="Proteomes" id="UP000005239"/>
    </source>
</evidence>
<keyword evidence="1" id="KW-0547">Nucleotide-binding</keyword>
<evidence type="ECO:0000256" key="1">
    <source>
        <dbReference type="ARBA" id="ARBA00022741"/>
    </source>
</evidence>
<dbReference type="GO" id="GO:0004674">
    <property type="term" value="F:protein serine/threonine kinase activity"/>
    <property type="evidence" value="ECO:0000318"/>
    <property type="project" value="GO_Central"/>
</dbReference>
<dbReference type="InterPro" id="IPR011009">
    <property type="entry name" value="Kinase-like_dom_sf"/>
</dbReference>
<dbReference type="PROSITE" id="PS00107">
    <property type="entry name" value="PROTEIN_KINASE_ATP"/>
    <property type="match status" value="1"/>
</dbReference>
<dbReference type="FunFam" id="3.30.200.20:FF:001217">
    <property type="entry name" value="Protein kinase"/>
    <property type="match status" value="1"/>
</dbReference>
<keyword evidence="4" id="KW-1185">Reference proteome</keyword>
<organism evidence="3 4">
    <name type="scientific">Pristionchus pacificus</name>
    <name type="common">Parasitic nematode worm</name>
    <dbReference type="NCBI Taxonomy" id="54126"/>
    <lineage>
        <taxon>Eukaryota</taxon>
        <taxon>Metazoa</taxon>
        <taxon>Ecdysozoa</taxon>
        <taxon>Nematoda</taxon>
        <taxon>Chromadorea</taxon>
        <taxon>Rhabditida</taxon>
        <taxon>Rhabditina</taxon>
        <taxon>Diplogasteromorpha</taxon>
        <taxon>Diplogasteroidea</taxon>
        <taxon>Neodiplogasteridae</taxon>
        <taxon>Pristionchus</taxon>
    </lineage>
</organism>
<evidence type="ECO:0000313" key="3">
    <source>
        <dbReference type="EnsemblMetazoa" id="PPA08645.1"/>
    </source>
</evidence>
<dbReference type="Proteomes" id="UP000005239">
    <property type="component" value="Unassembled WGS sequence"/>
</dbReference>
<dbReference type="GO" id="GO:0005634">
    <property type="term" value="C:nucleus"/>
    <property type="evidence" value="ECO:0000318"/>
    <property type="project" value="GO_Central"/>
</dbReference>
<name>A0A2A6BK98_PRIPA</name>
<keyword evidence="2" id="KW-0067">ATP-binding</keyword>
<reference evidence="3" key="2">
    <citation type="submission" date="2022-06" db="UniProtKB">
        <authorList>
            <consortium name="EnsemblMetazoa"/>
        </authorList>
    </citation>
    <scope>IDENTIFICATION</scope>
    <source>
        <strain evidence="3">PS312</strain>
    </source>
</reference>
<dbReference type="Pfam" id="PF00069">
    <property type="entry name" value="Pkinase"/>
    <property type="match status" value="1"/>
</dbReference>
<accession>A0A2A6BK98</accession>
<dbReference type="GO" id="GO:0035556">
    <property type="term" value="P:intracellular signal transduction"/>
    <property type="evidence" value="ECO:0000318"/>
    <property type="project" value="GO_Central"/>
</dbReference>
<dbReference type="SUPFAM" id="SSF56112">
    <property type="entry name" value="Protein kinase-like (PK-like)"/>
    <property type="match status" value="1"/>
</dbReference>
<dbReference type="GO" id="GO:0005524">
    <property type="term" value="F:ATP binding"/>
    <property type="evidence" value="ECO:0007669"/>
    <property type="project" value="UniProtKB-UniRule"/>
</dbReference>
<dbReference type="InterPro" id="IPR000719">
    <property type="entry name" value="Prot_kinase_dom"/>
</dbReference>
<protein>
    <submittedName>
        <fullName evidence="3">Protein kinase domain-containing protein</fullName>
    </submittedName>
</protein>
<dbReference type="PROSITE" id="PS50011">
    <property type="entry name" value="PROTEIN_KINASE_DOM"/>
    <property type="match status" value="1"/>
</dbReference>
<gene>
    <name evidence="3" type="primary">WBGene00098199</name>
</gene>
<dbReference type="EnsemblMetazoa" id="PPA08645.1">
    <property type="protein sequence ID" value="PPA08645.1"/>
    <property type="gene ID" value="WBGene00098199"/>
</dbReference>
<dbReference type="PANTHER" id="PTHR24055">
    <property type="entry name" value="MITOGEN-ACTIVATED PROTEIN KINASE"/>
    <property type="match status" value="1"/>
</dbReference>
<reference evidence="4" key="1">
    <citation type="journal article" date="2008" name="Nat. Genet.">
        <title>The Pristionchus pacificus genome provides a unique perspective on nematode lifestyle and parasitism.</title>
        <authorList>
            <person name="Dieterich C."/>
            <person name="Clifton S.W."/>
            <person name="Schuster L.N."/>
            <person name="Chinwalla A."/>
            <person name="Delehaunty K."/>
            <person name="Dinkelacker I."/>
            <person name="Fulton L."/>
            <person name="Fulton R."/>
            <person name="Godfrey J."/>
            <person name="Minx P."/>
            <person name="Mitreva M."/>
            <person name="Roeseler W."/>
            <person name="Tian H."/>
            <person name="Witte H."/>
            <person name="Yang S.P."/>
            <person name="Wilson R.K."/>
            <person name="Sommer R.J."/>
        </authorList>
    </citation>
    <scope>NUCLEOTIDE SEQUENCE [LARGE SCALE GENOMIC DNA]</scope>
    <source>
        <strain evidence="4">PS312</strain>
    </source>
</reference>
<dbReference type="GO" id="GO:0005737">
    <property type="term" value="C:cytoplasm"/>
    <property type="evidence" value="ECO:0000318"/>
    <property type="project" value="GO_Central"/>
</dbReference>
<sequence length="439" mass="49608">MAEPEKFLDLKGKKIAKATGGEGVCSESFLVLTSIFTDHHEKPFELGTGSYGTVIGFVSKTDKNAGVAVKKYLGPFLTEKKVQRCFRELQLLRSLNHENVVKWVSAYTEGSREAYTIYLVTEYAGPDLRQLLNLETKRADLLKNPASGRVKKVRFPATLCTKANGLVDEHFSLNSFKRMIFELLRAIEYLSSLNILHRDVKPSNLAVNKAGKLTLLDFGMARVYEKRGQEVTSDSGTCLYRAIETIVMWDEGERGLISYDDKADIWSIGAVLCEMITGDVLFEVELKREGQIAPYPIDVVRKAIEICGQIPDNVISKHLLLLTMRARKKVFGKRMRKVKIQGSISSNIFAKTAGEPWLQAEIEADQKSLADFIKKTLAFDHNKRMSVQQALKHPFLDAVRVRKARAAAIPIPDEPNRTVEEWQERIWKFINDKTKQPVV</sequence>
<dbReference type="Gene3D" id="1.10.510.10">
    <property type="entry name" value="Transferase(Phosphotransferase) domain 1"/>
    <property type="match status" value="1"/>
</dbReference>
<dbReference type="Gene3D" id="3.30.200.20">
    <property type="entry name" value="Phosphorylase Kinase, domain 1"/>
    <property type="match status" value="1"/>
</dbReference>
<dbReference type="SMART" id="SM00220">
    <property type="entry name" value="S_TKc"/>
    <property type="match status" value="1"/>
</dbReference>
<dbReference type="InterPro" id="IPR050117">
    <property type="entry name" value="MAPK"/>
</dbReference>
<dbReference type="InterPro" id="IPR017441">
    <property type="entry name" value="Protein_kinase_ATP_BS"/>
</dbReference>